<evidence type="ECO:0000313" key="1">
    <source>
        <dbReference type="Proteomes" id="UP000694843"/>
    </source>
</evidence>
<reference evidence="2" key="1">
    <citation type="submission" date="2025-08" db="UniProtKB">
        <authorList>
            <consortium name="RefSeq"/>
        </authorList>
    </citation>
    <scope>IDENTIFICATION</scope>
    <source>
        <tissue evidence="2">Whole organism</tissue>
    </source>
</reference>
<dbReference type="InterPro" id="IPR037696">
    <property type="entry name" value="CCDC77"/>
</dbReference>
<dbReference type="GeneID" id="108675172"/>
<dbReference type="AlphaFoldDB" id="A0A8B7NY03"/>
<keyword evidence="1" id="KW-1185">Reference proteome</keyword>
<gene>
    <name evidence="2" type="primary">LOC108675172</name>
</gene>
<proteinExistence type="predicted"/>
<dbReference type="GO" id="GO:0005813">
    <property type="term" value="C:centrosome"/>
    <property type="evidence" value="ECO:0007669"/>
    <property type="project" value="TreeGrafter"/>
</dbReference>
<dbReference type="PANTHER" id="PTHR22091">
    <property type="entry name" value="COILED-COIL DOMAIN-CONTAINING PROTEIN 77"/>
    <property type="match status" value="1"/>
</dbReference>
<name>A0A8B7NY03_HYAAZ</name>
<dbReference type="PANTHER" id="PTHR22091:SF1">
    <property type="entry name" value="COILED-COIL DOMAIN-CONTAINING PROTEIN 77"/>
    <property type="match status" value="1"/>
</dbReference>
<dbReference type="RefSeq" id="XP_018018653.1">
    <property type="nucleotide sequence ID" value="XM_018163164.2"/>
</dbReference>
<dbReference type="Proteomes" id="UP000694843">
    <property type="component" value="Unplaced"/>
</dbReference>
<sequence>MDTPRKLILPSYQTKSLKKITSKHPKGRTSAYGKLCTPAKKVEKTRRITQKPVPDESISRVGIIRSAKDALNLGKQRTPSNPLDVAFDANHEIILSYEQHIAQQDDLLCQLCKRIERLESAHASILPVAELEELQTESRDLRAALTDAETAIHGERRLVSALHHDNTSLKLQLLQSSQRLAAIQILSGVSDERIVALQGSEIVRQKMPDKLRQLQQKLWSKADANAAAGKVNPEEVLVLRHELQSLQESMTLSEKAWAEERTCLIEDKELREQERDLEDARLKGWVKKAEERLAECQRECRASGAQCASLTKELQLQQRQHLKDKTALLSALAKIGGPERLEKELEALNISSSCMDAAVGHVSATCQARQLKLLSLQLQRELCEHSELLAVSERRCEALERETCHLRQARQEAVIQLKKERTAARERQEVLEEHHQKDLHRLKIEVQGIHADLNAVQTDLKKLVLMIYKLLMWQSDSCPPDAVPPSPPAWLDGPRAVTSLARRLQAAIDATRGRLAALKQPAAHTPD</sequence>
<organism evidence="1 2">
    <name type="scientific">Hyalella azteca</name>
    <name type="common">Amphipod</name>
    <dbReference type="NCBI Taxonomy" id="294128"/>
    <lineage>
        <taxon>Eukaryota</taxon>
        <taxon>Metazoa</taxon>
        <taxon>Ecdysozoa</taxon>
        <taxon>Arthropoda</taxon>
        <taxon>Crustacea</taxon>
        <taxon>Multicrustacea</taxon>
        <taxon>Malacostraca</taxon>
        <taxon>Eumalacostraca</taxon>
        <taxon>Peracarida</taxon>
        <taxon>Amphipoda</taxon>
        <taxon>Senticaudata</taxon>
        <taxon>Talitrida</taxon>
        <taxon>Talitroidea</taxon>
        <taxon>Hyalellidae</taxon>
        <taxon>Hyalella</taxon>
    </lineage>
</organism>
<protein>
    <submittedName>
        <fullName evidence="2">Coiled-coil domain-containing protein 150</fullName>
    </submittedName>
</protein>
<evidence type="ECO:0000313" key="2">
    <source>
        <dbReference type="RefSeq" id="XP_018018653.1"/>
    </source>
</evidence>
<dbReference type="OrthoDB" id="10404893at2759"/>
<dbReference type="KEGG" id="hazt:108675172"/>
<accession>A0A8B7NY03</accession>
<dbReference type="OMA" id="QRELCEH"/>